<dbReference type="InterPro" id="IPR042228">
    <property type="entry name" value="Dynein_linker_3"/>
</dbReference>
<evidence type="ECO:0000256" key="12">
    <source>
        <dbReference type="ARBA" id="ARBA00023212"/>
    </source>
</evidence>
<dbReference type="Pfam" id="PF12774">
    <property type="entry name" value="AAA_6"/>
    <property type="match status" value="1"/>
</dbReference>
<evidence type="ECO:0000313" key="18">
    <source>
        <dbReference type="WBParaSite" id="TTAC_0000504101-mRNA-1"/>
    </source>
</evidence>
<sequence>MDLTLKQFSVKDLRRLDKEVRSWPVFLGIEAEVRNMISSLRAMNELQNPAIRGRHWSQLMSTTGVRFVMNENTVLAELLALKLHNYEEEVHMLVDKAVKEASMEKVLKELDQTWSQVSFEVEQHPRRNLKLFKVSQETVEVLEENQMQLQNMATSKHIDFFRDQIAEWQKKLTVTDYVIGLWSEVQRTWAYLEAIFLTSEDIREQLPEDSKRFDKIDKEFEQIVEDIEKRGTNVIEATHLPSVSERLESLKERLTLCEKALADYLDTKRLAFPRFYFISPTDLLDILANGNEPVKVMPHLSKLFDSIASVDLKPNSKTATSMKAKDGEEVRLAKECSLEGKVEVWLNRLLEEMQATLLHNLHQCVFNFEEKPREQWIFDYPAQISLAGCQIGWVAEVNLNFTQLEEGYENAMKFFNKKQITQLNALITLLVGELSPQERQKVMTICTIDVHNRDVVARLISQKVMEHTAFEWLSQLRHRWDEEVGDCFADICDAQFHYAYEYLGNTPRLVITPLTDRCYITLTQSLHLFMSGAPAGPAGT</sequence>
<reference evidence="16 17" key="2">
    <citation type="submission" date="2018-11" db="EMBL/GenBank/DDBJ databases">
        <authorList>
            <consortium name="Pathogen Informatics"/>
        </authorList>
    </citation>
    <scope>NUCLEOTIDE SEQUENCE [LARGE SCALE GENOMIC DNA]</scope>
</reference>
<dbReference type="Gene3D" id="1.20.140.100">
    <property type="entry name" value="Dynein heavy chain, N-terminal domain 2"/>
    <property type="match status" value="1"/>
</dbReference>
<dbReference type="GO" id="GO:0005874">
    <property type="term" value="C:microtubule"/>
    <property type="evidence" value="ECO:0007669"/>
    <property type="project" value="UniProtKB-KW"/>
</dbReference>
<evidence type="ECO:0000256" key="13">
    <source>
        <dbReference type="ARBA" id="ARBA00023273"/>
    </source>
</evidence>
<dbReference type="GO" id="GO:0007018">
    <property type="term" value="P:microtubule-based movement"/>
    <property type="evidence" value="ECO:0007669"/>
    <property type="project" value="InterPro"/>
</dbReference>
<evidence type="ECO:0000256" key="3">
    <source>
        <dbReference type="ARBA" id="ARBA00022490"/>
    </source>
</evidence>
<name>A0A0R3WWA1_HYDTA</name>
<dbReference type="InterPro" id="IPR042222">
    <property type="entry name" value="Dynein_2_N"/>
</dbReference>
<dbReference type="GO" id="GO:0051959">
    <property type="term" value="F:dynein light intermediate chain binding"/>
    <property type="evidence" value="ECO:0007669"/>
    <property type="project" value="InterPro"/>
</dbReference>
<keyword evidence="12" id="KW-0206">Cytoskeleton</keyword>
<feature type="domain" description="Dynein heavy chain linker" evidence="14">
    <location>
        <begin position="4"/>
        <end position="364"/>
    </location>
</feature>
<evidence type="ECO:0000256" key="2">
    <source>
        <dbReference type="ARBA" id="ARBA00008887"/>
    </source>
</evidence>
<evidence type="ECO:0000256" key="11">
    <source>
        <dbReference type="ARBA" id="ARBA00023175"/>
    </source>
</evidence>
<dbReference type="Proteomes" id="UP000274429">
    <property type="component" value="Unassembled WGS sequence"/>
</dbReference>
<evidence type="ECO:0000256" key="7">
    <source>
        <dbReference type="ARBA" id="ARBA00022840"/>
    </source>
</evidence>
<dbReference type="InterPro" id="IPR013602">
    <property type="entry name" value="Dynein_heavy_linker"/>
</dbReference>
<dbReference type="EMBL" id="UYWX01005997">
    <property type="protein sequence ID" value="VDM26097.1"/>
    <property type="molecule type" value="Genomic_DNA"/>
</dbReference>
<keyword evidence="17" id="KW-1185">Reference proteome</keyword>
<protein>
    <submittedName>
        <fullName evidence="18">DHC_N2 domain-containing protein</fullName>
    </submittedName>
</protein>
<dbReference type="InterPro" id="IPR026983">
    <property type="entry name" value="DHC"/>
</dbReference>
<dbReference type="Pfam" id="PF08393">
    <property type="entry name" value="DHC_N2"/>
    <property type="match status" value="1"/>
</dbReference>
<evidence type="ECO:0000256" key="10">
    <source>
        <dbReference type="ARBA" id="ARBA00023069"/>
    </source>
</evidence>
<comment type="similarity">
    <text evidence="2">Belongs to the dynein heavy chain family.</text>
</comment>
<dbReference type="STRING" id="6205.A0A0R3WWA1"/>
<dbReference type="FunFam" id="1.10.287.2620:FF:000002">
    <property type="entry name" value="Dynein heavy chain 2, axonemal"/>
    <property type="match status" value="1"/>
</dbReference>
<dbReference type="OrthoDB" id="10251809at2759"/>
<dbReference type="FunFam" id="1.20.140.100:FF:000001">
    <property type="entry name" value="dynein heavy chain 17, axonemal"/>
    <property type="match status" value="1"/>
</dbReference>
<accession>A0A0R3WWA1</accession>
<evidence type="ECO:0000259" key="14">
    <source>
        <dbReference type="Pfam" id="PF08393"/>
    </source>
</evidence>
<dbReference type="InterPro" id="IPR035699">
    <property type="entry name" value="AAA_6"/>
</dbReference>
<evidence type="ECO:0000256" key="8">
    <source>
        <dbReference type="ARBA" id="ARBA00023017"/>
    </source>
</evidence>
<dbReference type="InterPro" id="IPR027417">
    <property type="entry name" value="P-loop_NTPase"/>
</dbReference>
<keyword evidence="11" id="KW-0505">Motor protein</keyword>
<evidence type="ECO:0000256" key="4">
    <source>
        <dbReference type="ARBA" id="ARBA00022701"/>
    </source>
</evidence>
<keyword evidence="3" id="KW-0963">Cytoplasm</keyword>
<proteinExistence type="inferred from homology"/>
<organism evidence="18">
    <name type="scientific">Hydatigena taeniaeformis</name>
    <name type="common">Feline tapeworm</name>
    <name type="synonym">Taenia taeniaeformis</name>
    <dbReference type="NCBI Taxonomy" id="6205"/>
    <lineage>
        <taxon>Eukaryota</taxon>
        <taxon>Metazoa</taxon>
        <taxon>Spiralia</taxon>
        <taxon>Lophotrochozoa</taxon>
        <taxon>Platyhelminthes</taxon>
        <taxon>Cestoda</taxon>
        <taxon>Eucestoda</taxon>
        <taxon>Cyclophyllidea</taxon>
        <taxon>Taeniidae</taxon>
        <taxon>Hydatigera</taxon>
    </lineage>
</organism>
<dbReference type="GO" id="GO:0005930">
    <property type="term" value="C:axoneme"/>
    <property type="evidence" value="ECO:0007669"/>
    <property type="project" value="UniProtKB-SubCell"/>
</dbReference>
<keyword evidence="9" id="KW-0175">Coiled coil</keyword>
<evidence type="ECO:0000259" key="15">
    <source>
        <dbReference type="Pfam" id="PF12774"/>
    </source>
</evidence>
<feature type="domain" description="Dynein heavy chain hydrolytic ATP-binding dynein motor region" evidence="15">
    <location>
        <begin position="498"/>
        <end position="540"/>
    </location>
</feature>
<evidence type="ECO:0000256" key="5">
    <source>
        <dbReference type="ARBA" id="ARBA00022737"/>
    </source>
</evidence>
<comment type="subcellular location">
    <subcellularLocation>
        <location evidence="1">Cytoplasm</location>
        <location evidence="1">Cytoskeleton</location>
        <location evidence="1">Cilium axoneme</location>
    </subcellularLocation>
</comment>
<evidence type="ECO:0000256" key="9">
    <source>
        <dbReference type="ARBA" id="ARBA00023054"/>
    </source>
</evidence>
<keyword evidence="13" id="KW-0966">Cell projection</keyword>
<evidence type="ECO:0000256" key="6">
    <source>
        <dbReference type="ARBA" id="ARBA00022741"/>
    </source>
</evidence>
<keyword evidence="5" id="KW-0677">Repeat</keyword>
<evidence type="ECO:0000313" key="16">
    <source>
        <dbReference type="EMBL" id="VDM26097.1"/>
    </source>
</evidence>
<keyword evidence="8" id="KW-0243">Dynein</keyword>
<dbReference type="FunFam" id="1.20.58.1120:FF:000002">
    <property type="entry name" value="Dynein heavy chain 9, axonemal"/>
    <property type="match status" value="1"/>
</dbReference>
<keyword evidence="6" id="KW-0547">Nucleotide-binding</keyword>
<dbReference type="GO" id="GO:0030286">
    <property type="term" value="C:dynein complex"/>
    <property type="evidence" value="ECO:0007669"/>
    <property type="project" value="UniProtKB-KW"/>
</dbReference>
<gene>
    <name evidence="16" type="ORF">TTAC_LOCUS5027</name>
</gene>
<dbReference type="FunFam" id="3.20.180.20:FF:000001">
    <property type="entry name" value="Dynein axonemal heavy chain 5"/>
    <property type="match status" value="1"/>
</dbReference>
<dbReference type="WBParaSite" id="TTAC_0000504101-mRNA-1">
    <property type="protein sequence ID" value="TTAC_0000504101-mRNA-1"/>
    <property type="gene ID" value="TTAC_0000504101"/>
</dbReference>
<dbReference type="PANTHER" id="PTHR45703:SF8">
    <property type="entry name" value="DYNEINS HEAVY CHAIN"/>
    <property type="match status" value="1"/>
</dbReference>
<reference evidence="18" key="1">
    <citation type="submission" date="2017-02" db="UniProtKB">
        <authorList>
            <consortium name="WormBaseParasite"/>
        </authorList>
    </citation>
    <scope>IDENTIFICATION</scope>
</reference>
<dbReference type="GO" id="GO:0045505">
    <property type="term" value="F:dynein intermediate chain binding"/>
    <property type="evidence" value="ECO:0007669"/>
    <property type="project" value="InterPro"/>
</dbReference>
<dbReference type="Gene3D" id="3.20.180.20">
    <property type="entry name" value="Dynein heavy chain, N-terminal domain 2"/>
    <property type="match status" value="1"/>
</dbReference>
<evidence type="ECO:0000313" key="17">
    <source>
        <dbReference type="Proteomes" id="UP000274429"/>
    </source>
</evidence>
<keyword evidence="7" id="KW-0067">ATP-binding</keyword>
<dbReference type="Gene3D" id="1.20.58.1120">
    <property type="match status" value="1"/>
</dbReference>
<keyword evidence="4" id="KW-0493">Microtubule</keyword>
<dbReference type="Gene3D" id="1.10.287.2620">
    <property type="match status" value="1"/>
</dbReference>
<dbReference type="PANTHER" id="PTHR45703">
    <property type="entry name" value="DYNEIN HEAVY CHAIN"/>
    <property type="match status" value="1"/>
</dbReference>
<dbReference type="Gene3D" id="3.40.50.300">
    <property type="entry name" value="P-loop containing nucleotide triphosphate hydrolases"/>
    <property type="match status" value="1"/>
</dbReference>
<dbReference type="GO" id="GO:0005524">
    <property type="term" value="F:ATP binding"/>
    <property type="evidence" value="ECO:0007669"/>
    <property type="project" value="UniProtKB-KW"/>
</dbReference>
<evidence type="ECO:0000256" key="1">
    <source>
        <dbReference type="ARBA" id="ARBA00004430"/>
    </source>
</evidence>
<keyword evidence="10" id="KW-0969">Cilium</keyword>
<dbReference type="AlphaFoldDB" id="A0A0R3WWA1"/>